<keyword evidence="4 6" id="KW-1133">Transmembrane helix</keyword>
<dbReference type="PIRSF" id="PIRSF006483">
    <property type="entry name" value="Membrane_protein_YitT"/>
    <property type="match status" value="1"/>
</dbReference>
<evidence type="ECO:0000256" key="6">
    <source>
        <dbReference type="SAM" id="Phobius"/>
    </source>
</evidence>
<dbReference type="InterPro" id="IPR003740">
    <property type="entry name" value="YitT"/>
</dbReference>
<organism evidence="8 9">
    <name type="scientific">Desulforhabdus amnigena</name>
    <dbReference type="NCBI Taxonomy" id="40218"/>
    <lineage>
        <taxon>Bacteria</taxon>
        <taxon>Pseudomonadati</taxon>
        <taxon>Thermodesulfobacteriota</taxon>
        <taxon>Syntrophobacteria</taxon>
        <taxon>Syntrophobacterales</taxon>
        <taxon>Syntrophobacteraceae</taxon>
        <taxon>Desulforhabdus</taxon>
    </lineage>
</organism>
<keyword evidence="9" id="KW-1185">Reference proteome</keyword>
<feature type="transmembrane region" description="Helical" evidence="6">
    <location>
        <begin position="50"/>
        <end position="66"/>
    </location>
</feature>
<proteinExistence type="predicted"/>
<dbReference type="GO" id="GO:0005886">
    <property type="term" value="C:plasma membrane"/>
    <property type="evidence" value="ECO:0007669"/>
    <property type="project" value="UniProtKB-SubCell"/>
</dbReference>
<feature type="transmembrane region" description="Helical" evidence="6">
    <location>
        <begin position="97"/>
        <end position="116"/>
    </location>
</feature>
<dbReference type="EMBL" id="BSDR01000001">
    <property type="protein sequence ID" value="GLI34027.1"/>
    <property type="molecule type" value="Genomic_DNA"/>
</dbReference>
<dbReference type="Gene3D" id="3.30.70.120">
    <property type="match status" value="1"/>
</dbReference>
<dbReference type="InterPro" id="IPR051461">
    <property type="entry name" value="UPF0750_membrane"/>
</dbReference>
<evidence type="ECO:0000259" key="7">
    <source>
        <dbReference type="Pfam" id="PF10035"/>
    </source>
</evidence>
<gene>
    <name evidence="8" type="ORF">DAMNIGENAA_14600</name>
</gene>
<evidence type="ECO:0000313" key="9">
    <source>
        <dbReference type="Proteomes" id="UP001144372"/>
    </source>
</evidence>
<protein>
    <submittedName>
        <fullName evidence="8">Membrane protein</fullName>
    </submittedName>
</protein>
<dbReference type="Pfam" id="PF10035">
    <property type="entry name" value="DUF2179"/>
    <property type="match status" value="1"/>
</dbReference>
<comment type="subcellular location">
    <subcellularLocation>
        <location evidence="1">Cell membrane</location>
        <topology evidence="1">Multi-pass membrane protein</topology>
    </subcellularLocation>
</comment>
<dbReference type="InterPro" id="IPR015867">
    <property type="entry name" value="N-reg_PII/ATP_PRibTrfase_C"/>
</dbReference>
<feature type="transmembrane region" description="Helical" evidence="6">
    <location>
        <begin position="161"/>
        <end position="184"/>
    </location>
</feature>
<keyword evidence="5 6" id="KW-0472">Membrane</keyword>
<dbReference type="PANTHER" id="PTHR33545:SF5">
    <property type="entry name" value="UPF0750 MEMBRANE PROTEIN YITT"/>
    <property type="match status" value="1"/>
</dbReference>
<evidence type="ECO:0000256" key="3">
    <source>
        <dbReference type="ARBA" id="ARBA00022692"/>
    </source>
</evidence>
<dbReference type="RefSeq" id="WP_281793301.1">
    <property type="nucleotide sequence ID" value="NZ_BSDR01000001.1"/>
</dbReference>
<evidence type="ECO:0000256" key="1">
    <source>
        <dbReference type="ARBA" id="ARBA00004651"/>
    </source>
</evidence>
<dbReference type="InterPro" id="IPR019264">
    <property type="entry name" value="DUF2179"/>
</dbReference>
<accession>A0A9W6D0X0</accession>
<feature type="transmembrane region" description="Helical" evidence="6">
    <location>
        <begin position="122"/>
        <end position="141"/>
    </location>
</feature>
<evidence type="ECO:0000256" key="2">
    <source>
        <dbReference type="ARBA" id="ARBA00022475"/>
    </source>
</evidence>
<comment type="caution">
    <text evidence="8">The sequence shown here is derived from an EMBL/GenBank/DDBJ whole genome shotgun (WGS) entry which is preliminary data.</text>
</comment>
<dbReference type="Proteomes" id="UP001144372">
    <property type="component" value="Unassembled WGS sequence"/>
</dbReference>
<evidence type="ECO:0000313" key="8">
    <source>
        <dbReference type="EMBL" id="GLI34027.1"/>
    </source>
</evidence>
<feature type="transmembrane region" description="Helical" evidence="6">
    <location>
        <begin position="72"/>
        <end position="90"/>
    </location>
</feature>
<feature type="transmembrane region" description="Helical" evidence="6">
    <location>
        <begin position="23"/>
        <end position="43"/>
    </location>
</feature>
<evidence type="ECO:0000256" key="4">
    <source>
        <dbReference type="ARBA" id="ARBA00022989"/>
    </source>
</evidence>
<name>A0A9W6D0X0_9BACT</name>
<dbReference type="AlphaFoldDB" id="A0A9W6D0X0"/>
<dbReference type="Pfam" id="PF02588">
    <property type="entry name" value="YitT_membrane"/>
    <property type="match status" value="1"/>
</dbReference>
<feature type="domain" description="DUF2179" evidence="7">
    <location>
        <begin position="236"/>
        <end position="290"/>
    </location>
</feature>
<dbReference type="PANTHER" id="PTHR33545">
    <property type="entry name" value="UPF0750 MEMBRANE PROTEIN YITT-RELATED"/>
    <property type="match status" value="1"/>
</dbReference>
<sequence length="299" mass="32766">MSLTPSVKDPITLQRSSISWPSLFWNLFLITTGSCVFSVGLNSVLIPQQFLSGGVVGIALIFHYFLPKFNTGLFYFLLNIPLILLGWFSVSRTFMLYTAYGMAVFSLSAAWVNPYLPPVEDPILGAILAGVICGTGAGIILRSQGSAGGLDILGVYLNKKLGLRVGMTVFALSSSVLVVGGYFFDFQKALYSLIYVYASGRIMDAVITGFNQRKSVLIVSNHSDAIAKEILTRLNRGVTFLHGTGGYTRKRKQVIFSIITLTELAKVKELVYGIDPHAFMVVNDTLEVLGQRHGTRRVF</sequence>
<reference evidence="8" key="1">
    <citation type="submission" date="2022-12" db="EMBL/GenBank/DDBJ databases">
        <title>Reference genome sequencing for broad-spectrum identification of bacterial and archaeal isolates by mass spectrometry.</title>
        <authorList>
            <person name="Sekiguchi Y."/>
            <person name="Tourlousse D.M."/>
        </authorList>
    </citation>
    <scope>NUCLEOTIDE SEQUENCE</scope>
    <source>
        <strain evidence="8">ASRB1</strain>
    </source>
</reference>
<keyword evidence="3 6" id="KW-0812">Transmembrane</keyword>
<keyword evidence="2" id="KW-1003">Cell membrane</keyword>
<dbReference type="CDD" id="cd16380">
    <property type="entry name" value="YitT_C"/>
    <property type="match status" value="1"/>
</dbReference>
<evidence type="ECO:0000256" key="5">
    <source>
        <dbReference type="ARBA" id="ARBA00023136"/>
    </source>
</evidence>